<organism evidence="2">
    <name type="scientific">Pseudogymnoascus destructans</name>
    <dbReference type="NCBI Taxonomy" id="655981"/>
    <lineage>
        <taxon>Eukaryota</taxon>
        <taxon>Fungi</taxon>
        <taxon>Dikarya</taxon>
        <taxon>Ascomycota</taxon>
        <taxon>Pezizomycotina</taxon>
        <taxon>Leotiomycetes</taxon>
        <taxon>Thelebolales</taxon>
        <taxon>Thelebolaceae</taxon>
        <taxon>Pseudogymnoascus</taxon>
    </lineage>
</organism>
<gene>
    <name evidence="2" type="ORF">VC83_06168</name>
</gene>
<dbReference type="AlphaFoldDB" id="A0A177AA99"/>
<dbReference type="GeneID" id="36289230"/>
<name>A0A177AA99_9PEZI</name>
<dbReference type="Proteomes" id="UP000077154">
    <property type="component" value="Unassembled WGS sequence"/>
</dbReference>
<reference evidence="2" key="1">
    <citation type="submission" date="2016-03" db="EMBL/GenBank/DDBJ databases">
        <title>Updated assembly of Pseudogymnoascus destructans, the fungus causing white-nose syndrome of bats.</title>
        <authorList>
            <person name="Palmer J.M."/>
            <person name="Drees K.P."/>
            <person name="Foster J.T."/>
            <person name="Lindner D.L."/>
        </authorList>
    </citation>
    <scope>NUCLEOTIDE SEQUENCE [LARGE SCALE GENOMIC DNA]</scope>
    <source>
        <strain evidence="2">20631-21</strain>
    </source>
</reference>
<evidence type="ECO:0000313" key="2">
    <source>
        <dbReference type="EMBL" id="OAF59027.1"/>
    </source>
</evidence>
<dbReference type="VEuPathDB" id="FungiDB:GMDG_02509"/>
<feature type="region of interest" description="Disordered" evidence="1">
    <location>
        <begin position="116"/>
        <end position="158"/>
    </location>
</feature>
<evidence type="ECO:0000256" key="1">
    <source>
        <dbReference type="SAM" id="MobiDB-lite"/>
    </source>
</evidence>
<dbReference type="PANTHER" id="PTHR37331">
    <property type="entry name" value="YALI0F11671P"/>
    <property type="match status" value="1"/>
</dbReference>
<dbReference type="EMBL" id="KV441395">
    <property type="protein sequence ID" value="OAF59027.1"/>
    <property type="molecule type" value="Genomic_DNA"/>
</dbReference>
<accession>A0A177AA99</accession>
<dbReference type="RefSeq" id="XP_024324311.1">
    <property type="nucleotide sequence ID" value="XM_024469772.1"/>
</dbReference>
<proteinExistence type="predicted"/>
<dbReference type="OrthoDB" id="5397701at2759"/>
<sequence>MFASPLKVAARSCALKAFRRMIGTLPNNSHIYTFPKNSTSHYLTLLPSDPPTPELAIGTTAAIPPTPDSFTENPRFQTILQEVLKEHAHKDEGVLSQAQAFAVNATSQFNSGGTIFRGQSRHRSGDATHGARGDGAGGASGQGGAGGGGRGGWVHLSDSRNPPDYGRIAWPEDIFGSLEVDGQGDMLDGGNYQPSGTYRVVTREGILGLSDFLREKVVQRLRKEEEKLRR</sequence>
<dbReference type="eggNOG" id="ENOG502S8MB">
    <property type="taxonomic scope" value="Eukaryota"/>
</dbReference>
<feature type="compositionally biased region" description="Gly residues" evidence="1">
    <location>
        <begin position="133"/>
        <end position="152"/>
    </location>
</feature>
<dbReference type="PANTHER" id="PTHR37331:SF1">
    <property type="entry name" value="YALI0F11671P"/>
    <property type="match status" value="1"/>
</dbReference>
<protein>
    <submittedName>
        <fullName evidence="2">Uncharacterized protein</fullName>
    </submittedName>
</protein>
<feature type="compositionally biased region" description="Basic and acidic residues" evidence="1">
    <location>
        <begin position="123"/>
        <end position="132"/>
    </location>
</feature>